<keyword evidence="2" id="KW-1185">Reference proteome</keyword>
<dbReference type="AlphaFoldDB" id="A0AAD1RC70"/>
<dbReference type="PANTHER" id="PTHR11505">
    <property type="entry name" value="L1 TRANSPOSABLE ELEMENT-RELATED"/>
    <property type="match status" value="1"/>
</dbReference>
<evidence type="ECO:0000313" key="1">
    <source>
        <dbReference type="EMBL" id="CAH2247612.1"/>
    </source>
</evidence>
<protein>
    <submittedName>
        <fullName evidence="1">Uncharacterized protein</fullName>
    </submittedName>
</protein>
<reference evidence="1" key="1">
    <citation type="submission" date="2022-03" db="EMBL/GenBank/DDBJ databases">
        <authorList>
            <person name="Alioto T."/>
            <person name="Alioto T."/>
            <person name="Gomez Garrido J."/>
        </authorList>
    </citation>
    <scope>NUCLEOTIDE SEQUENCE</scope>
</reference>
<gene>
    <name evidence="1" type="ORF">PECUL_23A012475</name>
</gene>
<evidence type="ECO:0000313" key="2">
    <source>
        <dbReference type="Proteomes" id="UP001295444"/>
    </source>
</evidence>
<dbReference type="Proteomes" id="UP001295444">
    <property type="component" value="Chromosome 02"/>
</dbReference>
<dbReference type="EMBL" id="OW240913">
    <property type="protein sequence ID" value="CAH2247612.1"/>
    <property type="molecule type" value="Genomic_DNA"/>
</dbReference>
<name>A0AAD1RC70_PELCU</name>
<proteinExistence type="predicted"/>
<dbReference type="Gene3D" id="3.30.70.1820">
    <property type="entry name" value="L1 transposable element, RRM domain"/>
    <property type="match status" value="1"/>
</dbReference>
<sequence>MFLPDLRELEVKTRDKQAAIQSDRKSGTSVTEGTLKDLLDKLCRNIAADISAFKEEISGVMARLHETEVTTACHETRLTTLDWELSTLWRKQAQTQYVAAMEDRRRWKNIKVQGLPDNIATAELPHLFRRLLAQLLFAKQAKLMSLYGCYRPPAPPASSTGVHRDIVICFQNSPDKQVFMTAIRNKSPYSFEELQLAFFPDLSRATLDWRRALRPLTLELTKHKVP</sequence>
<accession>A0AAD1RC70</accession>
<organism evidence="1 2">
    <name type="scientific">Pelobates cultripes</name>
    <name type="common">Western spadefoot toad</name>
    <dbReference type="NCBI Taxonomy" id="61616"/>
    <lineage>
        <taxon>Eukaryota</taxon>
        <taxon>Metazoa</taxon>
        <taxon>Chordata</taxon>
        <taxon>Craniata</taxon>
        <taxon>Vertebrata</taxon>
        <taxon>Euteleostomi</taxon>
        <taxon>Amphibia</taxon>
        <taxon>Batrachia</taxon>
        <taxon>Anura</taxon>
        <taxon>Pelobatoidea</taxon>
        <taxon>Pelobatidae</taxon>
        <taxon>Pelobates</taxon>
    </lineage>
</organism>
<dbReference type="InterPro" id="IPR004244">
    <property type="entry name" value="Transposase_22"/>
</dbReference>